<comment type="caution">
    <text evidence="1">The sequence shown here is derived from an EMBL/GenBank/DDBJ whole genome shotgun (WGS) entry which is preliminary data.</text>
</comment>
<keyword evidence="2" id="KW-1185">Reference proteome</keyword>
<dbReference type="Proteomes" id="UP001366503">
    <property type="component" value="Unassembled WGS sequence"/>
</dbReference>
<organism evidence="1 2">
    <name type="scientific">Mesorhizobium argentiipisi</name>
    <dbReference type="NCBI Taxonomy" id="3015175"/>
    <lineage>
        <taxon>Bacteria</taxon>
        <taxon>Pseudomonadati</taxon>
        <taxon>Pseudomonadota</taxon>
        <taxon>Alphaproteobacteria</taxon>
        <taxon>Hyphomicrobiales</taxon>
        <taxon>Phyllobacteriaceae</taxon>
        <taxon>Mesorhizobium</taxon>
    </lineage>
</organism>
<name>A0ABU8K7Z6_9HYPH</name>
<evidence type="ECO:0000313" key="1">
    <source>
        <dbReference type="EMBL" id="MEI9401148.1"/>
    </source>
</evidence>
<evidence type="ECO:0000313" key="2">
    <source>
        <dbReference type="Proteomes" id="UP001366503"/>
    </source>
</evidence>
<reference evidence="1 2" key="1">
    <citation type="submission" date="2022-12" db="EMBL/GenBank/DDBJ databases">
        <authorList>
            <person name="Muema E."/>
        </authorList>
    </citation>
    <scope>NUCLEOTIDE SEQUENCE [LARGE SCALE GENOMIC DNA]</scope>
    <source>
        <strain evidence="2">1330</strain>
    </source>
</reference>
<sequence length="61" mass="6738">MTGLDHEHTAAIDEAATWLATTPRRQRDRPAVVLLRERFGLTPVEACTAIAQANLILARVE</sequence>
<accession>A0ABU8K7Z6</accession>
<dbReference type="RefSeq" id="WP_337091454.1">
    <property type="nucleotide sequence ID" value="NZ_JAPYKO010000002.1"/>
</dbReference>
<protein>
    <submittedName>
        <fullName evidence="1">Uncharacterized protein</fullName>
    </submittedName>
</protein>
<gene>
    <name evidence="1" type="ORF">O7A05_02925</name>
</gene>
<proteinExistence type="predicted"/>
<dbReference type="EMBL" id="JAPYKO010000002">
    <property type="protein sequence ID" value="MEI9401148.1"/>
    <property type="molecule type" value="Genomic_DNA"/>
</dbReference>